<reference evidence="2" key="1">
    <citation type="journal article" date="2022" name="Nat. Commun.">
        <title>Chromosome evolution and the genetic basis of agronomically important traits in greater yam.</title>
        <authorList>
            <person name="Bredeson J.V."/>
            <person name="Lyons J.B."/>
            <person name="Oniyinde I.O."/>
            <person name="Okereke N.R."/>
            <person name="Kolade O."/>
            <person name="Nnabue I."/>
            <person name="Nwadili C.O."/>
            <person name="Hribova E."/>
            <person name="Parker M."/>
            <person name="Nwogha J."/>
            <person name="Shu S."/>
            <person name="Carlson J."/>
            <person name="Kariba R."/>
            <person name="Muthemba S."/>
            <person name="Knop K."/>
            <person name="Barton G.J."/>
            <person name="Sherwood A.V."/>
            <person name="Lopez-Montes A."/>
            <person name="Asiedu R."/>
            <person name="Jamnadass R."/>
            <person name="Muchugi A."/>
            <person name="Goodstein D."/>
            <person name="Egesi C.N."/>
            <person name="Featherston J."/>
            <person name="Asfaw A."/>
            <person name="Simpson G.G."/>
            <person name="Dolezel J."/>
            <person name="Hendre P.S."/>
            <person name="Van Deynze A."/>
            <person name="Kumar P.L."/>
            <person name="Obidiegwu J.E."/>
            <person name="Bhattacharjee R."/>
            <person name="Rokhsar D.S."/>
        </authorList>
    </citation>
    <scope>NUCLEOTIDE SEQUENCE [LARGE SCALE GENOMIC DNA]</scope>
    <source>
        <strain evidence="2">cv. TDa95/00328</strain>
    </source>
</reference>
<name>A0ACB7VZG3_DIOAL</name>
<proteinExistence type="predicted"/>
<dbReference type="Proteomes" id="UP000827976">
    <property type="component" value="Chromosome 5"/>
</dbReference>
<evidence type="ECO:0000313" key="2">
    <source>
        <dbReference type="Proteomes" id="UP000827976"/>
    </source>
</evidence>
<keyword evidence="2" id="KW-1185">Reference proteome</keyword>
<protein>
    <submittedName>
        <fullName evidence="1">FMN-binding split barrel-containing protein</fullName>
    </submittedName>
</protein>
<accession>A0ACB7VZG3</accession>
<gene>
    <name evidence="1" type="ORF">IHE45_05G000300</name>
</gene>
<dbReference type="EMBL" id="CM037015">
    <property type="protein sequence ID" value="KAH7680551.1"/>
    <property type="molecule type" value="Genomic_DNA"/>
</dbReference>
<evidence type="ECO:0000313" key="1">
    <source>
        <dbReference type="EMBL" id="KAH7680551.1"/>
    </source>
</evidence>
<comment type="caution">
    <text evidence="1">The sequence shown here is derived from an EMBL/GenBank/DDBJ whole genome shotgun (WGS) entry which is preliminary data.</text>
</comment>
<sequence>MLTMDSAFALGFHPGCYRLSRNFSGSDSSHTVWGCRRSSSNITHRSLGGGASELNCLWNSLFSNLTGCLGTPRSNVLSTRLGALSDNAGSLPEPVDRDRKPRYHPDEEIEEDSPTLEGVRDGRLTDAETARTIIEVNSKATLLFSGMIDNAIHENIFLSDLSYLTDEHGDIYFEVNLDEDLLQTLTADEKLVQVIIGLDNLDMLPEMEAYGPSDTDLGIEEITNDESDDDDDDDNNDDDDVNNDDYEEDFVSILEDEDGMIPSEALGDWANLGTMRASHPMHFANKIAEVVSGVQLDWMDQPSASIVMRGLLRPAFVEEQKIVRKHPPGSAINGSEKHQSRTTELEKDQGLQSGTAFYKLEMVNIQLVSAYGNQSTVKIQDFRDAQPDVIAHSAANIISRLKAGGEKITEAFKAICWRHKGIKVEEISLSGVDSLGFDLRVCAGTQVQTLRFSFSAQATSEYSAERQIHDLLFPRLQNKKQMQQQAQQKEL</sequence>
<organism evidence="1 2">
    <name type="scientific">Dioscorea alata</name>
    <name type="common">Purple yam</name>
    <dbReference type="NCBI Taxonomy" id="55571"/>
    <lineage>
        <taxon>Eukaryota</taxon>
        <taxon>Viridiplantae</taxon>
        <taxon>Streptophyta</taxon>
        <taxon>Embryophyta</taxon>
        <taxon>Tracheophyta</taxon>
        <taxon>Spermatophyta</taxon>
        <taxon>Magnoliopsida</taxon>
        <taxon>Liliopsida</taxon>
        <taxon>Dioscoreales</taxon>
        <taxon>Dioscoreaceae</taxon>
        <taxon>Dioscorea</taxon>
    </lineage>
</organism>